<organism evidence="5 6">
    <name type="scientific">Lachnoclostridium phytofermentans</name>
    <dbReference type="NCBI Taxonomy" id="66219"/>
    <lineage>
        <taxon>Bacteria</taxon>
        <taxon>Bacillati</taxon>
        <taxon>Bacillota</taxon>
        <taxon>Clostridia</taxon>
        <taxon>Lachnospirales</taxon>
        <taxon>Lachnospiraceae</taxon>
    </lineage>
</organism>
<dbReference type="Proteomes" id="UP000262969">
    <property type="component" value="Unassembled WGS sequence"/>
</dbReference>
<evidence type="ECO:0000256" key="3">
    <source>
        <dbReference type="ARBA" id="ARBA00023163"/>
    </source>
</evidence>
<dbReference type="PANTHER" id="PTHR30146">
    <property type="entry name" value="LACI-RELATED TRANSCRIPTIONAL REPRESSOR"/>
    <property type="match status" value="1"/>
</dbReference>
<accession>A0A3D2X2A0</accession>
<sequence>MHVILNTTENVYCNKCNCMLVRRLNMAKNRKKITISDIAKQAGVSIATVSRVLGGSDYPVREEIKQKIIDIANQVGYKPNVFSQMLRKGKSCEIGIVVPSITNPFYSQLLSAAEQECLSQGYVPFICNSMSNQQLELNHLNMLEERNVAGIILSSVNSGDVLIERIKEMQMPLILFDQSFNGYKGDCIQFDFFKGAYLATEYLIQCGHRDIVFASGELDRRSRCLMYEGYKQALKDFNLSVSRRKVIYSFVEEQNFEKKDYYLGQELGKLLMQREYLPDAVVTVNDMIAIGLINHLKKENIQIPHDISVMGFDDIAISEMVTPALSTIHQPATETGSLAAKVLINRIKDISHDTVQILMQPSLVERDSVRKIHKKVRR</sequence>
<dbReference type="InterPro" id="IPR046335">
    <property type="entry name" value="LacI/GalR-like_sensor"/>
</dbReference>
<feature type="domain" description="HTH lacI-type" evidence="4">
    <location>
        <begin position="33"/>
        <end position="88"/>
    </location>
</feature>
<evidence type="ECO:0000313" key="5">
    <source>
        <dbReference type="EMBL" id="HCL01232.1"/>
    </source>
</evidence>
<name>A0A3D2X2A0_9FIRM</name>
<dbReference type="InterPro" id="IPR000843">
    <property type="entry name" value="HTH_LacI"/>
</dbReference>
<evidence type="ECO:0000259" key="4">
    <source>
        <dbReference type="PROSITE" id="PS50932"/>
    </source>
</evidence>
<dbReference type="InterPro" id="IPR028082">
    <property type="entry name" value="Peripla_BP_I"/>
</dbReference>
<dbReference type="PROSITE" id="PS00356">
    <property type="entry name" value="HTH_LACI_1"/>
    <property type="match status" value="1"/>
</dbReference>
<dbReference type="PRINTS" id="PR00036">
    <property type="entry name" value="HTHLACI"/>
</dbReference>
<dbReference type="GO" id="GO:0003700">
    <property type="term" value="F:DNA-binding transcription factor activity"/>
    <property type="evidence" value="ECO:0007669"/>
    <property type="project" value="TreeGrafter"/>
</dbReference>
<dbReference type="InterPro" id="IPR010982">
    <property type="entry name" value="Lambda_DNA-bd_dom_sf"/>
</dbReference>
<evidence type="ECO:0000313" key="6">
    <source>
        <dbReference type="Proteomes" id="UP000262969"/>
    </source>
</evidence>
<dbReference type="Pfam" id="PF00356">
    <property type="entry name" value="LacI"/>
    <property type="match status" value="1"/>
</dbReference>
<dbReference type="CDD" id="cd01392">
    <property type="entry name" value="HTH_LacI"/>
    <property type="match status" value="1"/>
</dbReference>
<dbReference type="PANTHER" id="PTHR30146:SF109">
    <property type="entry name" value="HTH-TYPE TRANSCRIPTIONAL REGULATOR GALS"/>
    <property type="match status" value="1"/>
</dbReference>
<comment type="caution">
    <text evidence="5">The sequence shown here is derived from an EMBL/GenBank/DDBJ whole genome shotgun (WGS) entry which is preliminary data.</text>
</comment>
<dbReference type="SMART" id="SM00354">
    <property type="entry name" value="HTH_LACI"/>
    <property type="match status" value="1"/>
</dbReference>
<dbReference type="CDD" id="cd06267">
    <property type="entry name" value="PBP1_LacI_sugar_binding-like"/>
    <property type="match status" value="1"/>
</dbReference>
<dbReference type="Pfam" id="PF13377">
    <property type="entry name" value="Peripla_BP_3"/>
    <property type="match status" value="1"/>
</dbReference>
<keyword evidence="2" id="KW-0238">DNA-binding</keyword>
<keyword evidence="3" id="KW-0804">Transcription</keyword>
<keyword evidence="1" id="KW-0805">Transcription regulation</keyword>
<dbReference type="SUPFAM" id="SSF47413">
    <property type="entry name" value="lambda repressor-like DNA-binding domains"/>
    <property type="match status" value="1"/>
</dbReference>
<dbReference type="SUPFAM" id="SSF53822">
    <property type="entry name" value="Periplasmic binding protein-like I"/>
    <property type="match status" value="1"/>
</dbReference>
<proteinExistence type="predicted"/>
<dbReference type="EMBL" id="DPVV01000084">
    <property type="protein sequence ID" value="HCL01232.1"/>
    <property type="molecule type" value="Genomic_DNA"/>
</dbReference>
<evidence type="ECO:0000256" key="2">
    <source>
        <dbReference type="ARBA" id="ARBA00023125"/>
    </source>
</evidence>
<gene>
    <name evidence="5" type="ORF">DHW61_02270</name>
</gene>
<protein>
    <submittedName>
        <fullName evidence="5">LacI family transcriptional regulator</fullName>
    </submittedName>
</protein>
<dbReference type="GO" id="GO:0000976">
    <property type="term" value="F:transcription cis-regulatory region binding"/>
    <property type="evidence" value="ECO:0007669"/>
    <property type="project" value="TreeGrafter"/>
</dbReference>
<dbReference type="Gene3D" id="1.10.260.40">
    <property type="entry name" value="lambda repressor-like DNA-binding domains"/>
    <property type="match status" value="1"/>
</dbReference>
<dbReference type="AlphaFoldDB" id="A0A3D2X2A0"/>
<reference evidence="5 6" key="1">
    <citation type="journal article" date="2018" name="Nat. Biotechnol.">
        <title>A standardized bacterial taxonomy based on genome phylogeny substantially revises the tree of life.</title>
        <authorList>
            <person name="Parks D.H."/>
            <person name="Chuvochina M."/>
            <person name="Waite D.W."/>
            <person name="Rinke C."/>
            <person name="Skarshewski A."/>
            <person name="Chaumeil P.A."/>
            <person name="Hugenholtz P."/>
        </authorList>
    </citation>
    <scope>NUCLEOTIDE SEQUENCE [LARGE SCALE GENOMIC DNA]</scope>
    <source>
        <strain evidence="5">UBA11728</strain>
    </source>
</reference>
<dbReference type="Gene3D" id="3.40.50.2300">
    <property type="match status" value="2"/>
</dbReference>
<dbReference type="PROSITE" id="PS50932">
    <property type="entry name" value="HTH_LACI_2"/>
    <property type="match status" value="1"/>
</dbReference>
<evidence type="ECO:0000256" key="1">
    <source>
        <dbReference type="ARBA" id="ARBA00023015"/>
    </source>
</evidence>